<dbReference type="Proteomes" id="UP001165083">
    <property type="component" value="Unassembled WGS sequence"/>
</dbReference>
<dbReference type="Pfam" id="PF13884">
    <property type="entry name" value="Peptidase_S74"/>
    <property type="match status" value="1"/>
</dbReference>
<evidence type="ECO:0000259" key="1">
    <source>
        <dbReference type="PROSITE" id="PS51688"/>
    </source>
</evidence>
<reference evidence="2" key="1">
    <citation type="submission" date="2023-04" db="EMBL/GenBank/DDBJ databases">
        <title>Phytophthora lilii NBRC 32176.</title>
        <authorList>
            <person name="Ichikawa N."/>
            <person name="Sato H."/>
            <person name="Tonouchi N."/>
        </authorList>
    </citation>
    <scope>NUCLEOTIDE SEQUENCE</scope>
    <source>
        <strain evidence="2">NBRC 32176</strain>
    </source>
</reference>
<sequence length="496" mass="53498">MTSGLSYPQPIFESPVYNPAFYLTFDASGYLTYEYAQTLYLDKNRLIYITGITPGTYSYASAQTNITSVGTLTGLTIGGNLSFTGASRSITGLSALTATTLTGTLQTGAQPNITSVGSLVNQQFERFFITVDLLPATATLDAHNLLIANKSDTTGVGCGIAFYGSATITLSTYTPGSSIVALKQGANVNTGMDLVFRSKSSIASATTVPSERKRIKTNGNILFGDTGDSDWNMLRTNKTTSDIVPTSKLHVFATSDNLYGSWVRTQEWWNDNASPIKAGVIIFNEAGGSDTNGVSFGTYTNDPLRWFINGTNSMVLNTSKRLAIDRSSGPEATVHSGGMIWADQYFHSKNNALNGIYTFRGSSYSTYTGMGSNATTTPGVRFGSYDSSFAFCSYCGVYGGAYTNALDERLKRDIEPLPYGLDEIMRLKPCRYTLKQSGERAIGLIAQEVLPIIPEPVNVPDNPDELTEDGNLMFLNPYGIDLSSLVALALRGIQQQ</sequence>
<organism evidence="2 3">
    <name type="scientific">Phytophthora lilii</name>
    <dbReference type="NCBI Taxonomy" id="2077276"/>
    <lineage>
        <taxon>Eukaryota</taxon>
        <taxon>Sar</taxon>
        <taxon>Stramenopiles</taxon>
        <taxon>Oomycota</taxon>
        <taxon>Peronosporomycetes</taxon>
        <taxon>Peronosporales</taxon>
        <taxon>Peronosporaceae</taxon>
        <taxon>Phytophthora</taxon>
    </lineage>
</organism>
<evidence type="ECO:0000313" key="2">
    <source>
        <dbReference type="EMBL" id="GMF36128.1"/>
    </source>
</evidence>
<dbReference type="EMBL" id="BSXW01001358">
    <property type="protein sequence ID" value="GMF36128.1"/>
    <property type="molecule type" value="Genomic_DNA"/>
</dbReference>
<keyword evidence="3" id="KW-1185">Reference proteome</keyword>
<name>A0A9W6XD72_9STRA</name>
<dbReference type="PROSITE" id="PS51688">
    <property type="entry name" value="ICA"/>
    <property type="match status" value="1"/>
</dbReference>
<comment type="caution">
    <text evidence="2">The sequence shown here is derived from an EMBL/GenBank/DDBJ whole genome shotgun (WGS) entry which is preliminary data.</text>
</comment>
<feature type="domain" description="Peptidase S74" evidence="1">
    <location>
        <begin position="407"/>
        <end position="496"/>
    </location>
</feature>
<evidence type="ECO:0000313" key="3">
    <source>
        <dbReference type="Proteomes" id="UP001165083"/>
    </source>
</evidence>
<gene>
    <name evidence="2" type="ORF">Plil01_001529900</name>
</gene>
<accession>A0A9W6XD72</accession>
<dbReference type="AlphaFoldDB" id="A0A9W6XD72"/>
<proteinExistence type="predicted"/>
<protein>
    <submittedName>
        <fullName evidence="2">Unnamed protein product</fullName>
    </submittedName>
</protein>
<dbReference type="InterPro" id="IPR030392">
    <property type="entry name" value="S74_ICA"/>
</dbReference>
<dbReference type="OrthoDB" id="128859at2759"/>